<dbReference type="AlphaFoldDB" id="A0A9P5PYR0"/>
<feature type="region of interest" description="Disordered" evidence="2">
    <location>
        <begin position="45"/>
        <end position="73"/>
    </location>
</feature>
<proteinExistence type="predicted"/>
<sequence>MTGTSETASFSPPQSSSFGEKMVVSRVAPSAPQAWSHPAIAITAGTDDMAAAERTPSSRAQTSQAVSFTPPPQLTERQQLLEEEAGRLRLQIMTMVNSALSGPNRLSTEQNVQNENRQIQLEMARMREQIDLLEQDRDSSWARGLSNEPPSYLSSIGR</sequence>
<feature type="region of interest" description="Disordered" evidence="2">
    <location>
        <begin position="136"/>
        <end position="158"/>
    </location>
</feature>
<feature type="coiled-coil region" evidence="1">
    <location>
        <begin position="109"/>
        <end position="136"/>
    </location>
</feature>
<evidence type="ECO:0000313" key="4">
    <source>
        <dbReference type="Proteomes" id="UP000772434"/>
    </source>
</evidence>
<feature type="compositionally biased region" description="Polar residues" evidence="2">
    <location>
        <begin position="55"/>
        <end position="67"/>
    </location>
</feature>
<feature type="compositionally biased region" description="Polar residues" evidence="2">
    <location>
        <begin position="1"/>
        <end position="18"/>
    </location>
</feature>
<keyword evidence="1" id="KW-0175">Coiled coil</keyword>
<dbReference type="Proteomes" id="UP000772434">
    <property type="component" value="Unassembled WGS sequence"/>
</dbReference>
<evidence type="ECO:0000256" key="2">
    <source>
        <dbReference type="SAM" id="MobiDB-lite"/>
    </source>
</evidence>
<organism evidence="3 4">
    <name type="scientific">Rhodocollybia butyracea</name>
    <dbReference type="NCBI Taxonomy" id="206335"/>
    <lineage>
        <taxon>Eukaryota</taxon>
        <taxon>Fungi</taxon>
        <taxon>Dikarya</taxon>
        <taxon>Basidiomycota</taxon>
        <taxon>Agaricomycotina</taxon>
        <taxon>Agaricomycetes</taxon>
        <taxon>Agaricomycetidae</taxon>
        <taxon>Agaricales</taxon>
        <taxon>Marasmiineae</taxon>
        <taxon>Omphalotaceae</taxon>
        <taxon>Rhodocollybia</taxon>
    </lineage>
</organism>
<evidence type="ECO:0000256" key="1">
    <source>
        <dbReference type="SAM" id="Coils"/>
    </source>
</evidence>
<keyword evidence="4" id="KW-1185">Reference proteome</keyword>
<evidence type="ECO:0000313" key="3">
    <source>
        <dbReference type="EMBL" id="KAF9071557.1"/>
    </source>
</evidence>
<comment type="caution">
    <text evidence="3">The sequence shown here is derived from an EMBL/GenBank/DDBJ whole genome shotgun (WGS) entry which is preliminary data.</text>
</comment>
<dbReference type="EMBL" id="JADNRY010000031">
    <property type="protein sequence ID" value="KAF9071557.1"/>
    <property type="molecule type" value="Genomic_DNA"/>
</dbReference>
<feature type="region of interest" description="Disordered" evidence="2">
    <location>
        <begin position="1"/>
        <end position="21"/>
    </location>
</feature>
<reference evidence="3" key="1">
    <citation type="submission" date="2020-11" db="EMBL/GenBank/DDBJ databases">
        <authorList>
            <consortium name="DOE Joint Genome Institute"/>
            <person name="Ahrendt S."/>
            <person name="Riley R."/>
            <person name="Andreopoulos W."/>
            <person name="Labutti K."/>
            <person name="Pangilinan J."/>
            <person name="Ruiz-Duenas F.J."/>
            <person name="Barrasa J.M."/>
            <person name="Sanchez-Garcia M."/>
            <person name="Camarero S."/>
            <person name="Miyauchi S."/>
            <person name="Serrano A."/>
            <person name="Linde D."/>
            <person name="Babiker R."/>
            <person name="Drula E."/>
            <person name="Ayuso-Fernandez I."/>
            <person name="Pacheco R."/>
            <person name="Padilla G."/>
            <person name="Ferreira P."/>
            <person name="Barriuso J."/>
            <person name="Kellner H."/>
            <person name="Castanera R."/>
            <person name="Alfaro M."/>
            <person name="Ramirez L."/>
            <person name="Pisabarro A.G."/>
            <person name="Kuo A."/>
            <person name="Tritt A."/>
            <person name="Lipzen A."/>
            <person name="He G."/>
            <person name="Yan M."/>
            <person name="Ng V."/>
            <person name="Cullen D."/>
            <person name="Martin F."/>
            <person name="Rosso M.-N."/>
            <person name="Henrissat B."/>
            <person name="Hibbett D."/>
            <person name="Martinez A.T."/>
            <person name="Grigoriev I.V."/>
        </authorList>
    </citation>
    <scope>NUCLEOTIDE SEQUENCE</scope>
    <source>
        <strain evidence="3">AH 40177</strain>
    </source>
</reference>
<protein>
    <submittedName>
        <fullName evidence="3">Uncharacterized protein</fullName>
    </submittedName>
</protein>
<name>A0A9P5PYR0_9AGAR</name>
<dbReference type="OrthoDB" id="2989174at2759"/>
<gene>
    <name evidence="3" type="ORF">BDP27DRAFT_1321946</name>
</gene>
<feature type="compositionally biased region" description="Polar residues" evidence="2">
    <location>
        <begin position="148"/>
        <end position="158"/>
    </location>
</feature>
<accession>A0A9P5PYR0</accession>